<keyword evidence="2 7" id="KW-0813">Transport</keyword>
<dbReference type="HOGENOM" id="CLU_046113_4_0_5"/>
<evidence type="ECO:0000256" key="5">
    <source>
        <dbReference type="ARBA" id="ARBA00022989"/>
    </source>
</evidence>
<dbReference type="RefSeq" id="WP_013895457.1">
    <property type="nucleotide sequence ID" value="NC_015675.1"/>
</dbReference>
<dbReference type="SUPFAM" id="SSF161098">
    <property type="entry name" value="MetI-like"/>
    <property type="match status" value="1"/>
</dbReference>
<evidence type="ECO:0000256" key="1">
    <source>
        <dbReference type="ARBA" id="ARBA00004651"/>
    </source>
</evidence>
<evidence type="ECO:0000256" key="3">
    <source>
        <dbReference type="ARBA" id="ARBA00022475"/>
    </source>
</evidence>
<evidence type="ECO:0000256" key="4">
    <source>
        <dbReference type="ARBA" id="ARBA00022692"/>
    </source>
</evidence>
<gene>
    <name evidence="9" type="ordered locus">Mesop_4352</name>
</gene>
<name>F7YAM1_MESOW</name>
<proteinExistence type="inferred from homology"/>
<dbReference type="CDD" id="cd06261">
    <property type="entry name" value="TM_PBP2"/>
    <property type="match status" value="1"/>
</dbReference>
<keyword evidence="4 7" id="KW-0812">Transmembrane</keyword>
<dbReference type="STRING" id="536019.Mesop_4352"/>
<keyword evidence="3" id="KW-1003">Cell membrane</keyword>
<evidence type="ECO:0000256" key="2">
    <source>
        <dbReference type="ARBA" id="ARBA00022448"/>
    </source>
</evidence>
<dbReference type="Gene3D" id="1.10.3720.10">
    <property type="entry name" value="MetI-like"/>
    <property type="match status" value="1"/>
</dbReference>
<dbReference type="GO" id="GO:0055085">
    <property type="term" value="P:transmembrane transport"/>
    <property type="evidence" value="ECO:0007669"/>
    <property type="project" value="InterPro"/>
</dbReference>
<feature type="transmembrane region" description="Helical" evidence="7">
    <location>
        <begin position="224"/>
        <end position="246"/>
    </location>
</feature>
<organism evidence="9 10">
    <name type="scientific">Mesorhizobium opportunistum (strain LMG 24607 / HAMBI 3007 / WSM2075)</name>
    <dbReference type="NCBI Taxonomy" id="536019"/>
    <lineage>
        <taxon>Bacteria</taxon>
        <taxon>Pseudomonadati</taxon>
        <taxon>Pseudomonadota</taxon>
        <taxon>Alphaproteobacteria</taxon>
        <taxon>Hyphomicrobiales</taxon>
        <taxon>Phyllobacteriaceae</taxon>
        <taxon>Mesorhizobium</taxon>
    </lineage>
</organism>
<dbReference type="EMBL" id="CP002279">
    <property type="protein sequence ID" value="AEH88781.1"/>
    <property type="molecule type" value="Genomic_DNA"/>
</dbReference>
<protein>
    <submittedName>
        <fullName evidence="9">Binding-protein-dependent transport systems inner membrane component</fullName>
    </submittedName>
</protein>
<dbReference type="GO" id="GO:0005886">
    <property type="term" value="C:plasma membrane"/>
    <property type="evidence" value="ECO:0007669"/>
    <property type="project" value="UniProtKB-SubCell"/>
</dbReference>
<keyword evidence="5 7" id="KW-1133">Transmembrane helix</keyword>
<keyword evidence="6 7" id="KW-0472">Membrane</keyword>
<dbReference type="PANTHER" id="PTHR30151">
    <property type="entry name" value="ALKANE SULFONATE ABC TRANSPORTER-RELATED, MEMBRANE SUBUNIT"/>
    <property type="match status" value="1"/>
</dbReference>
<evidence type="ECO:0000256" key="7">
    <source>
        <dbReference type="RuleBase" id="RU363032"/>
    </source>
</evidence>
<comment type="similarity">
    <text evidence="7">Belongs to the binding-protein-dependent transport system permease family.</text>
</comment>
<sequence>MTEVSAITTNIQRWQSAAALLAMVLTWQIAASIAANRLFPGPVQVVSVLLHEAVRGELLYHLGISLARVAASLGAAILIGAVLGYAAGRSRRADVWMRPWIVLLLNMPALITVILIYIWLGLADTALVLAVALNKIPNVVVTIREGAGRLDKDFAEMAELYRFGRAAMLRYVVLPQLAPFFLVTLRNGLALTWKIVLLAELLGRSNGVGFQLQVYFQNFDVTHILAYAISFGVVMLAIEYGLLVPLERRLLAWRR</sequence>
<evidence type="ECO:0000259" key="8">
    <source>
        <dbReference type="PROSITE" id="PS50928"/>
    </source>
</evidence>
<feature type="transmembrane region" description="Helical" evidence="7">
    <location>
        <begin position="100"/>
        <end position="120"/>
    </location>
</feature>
<dbReference type="Pfam" id="PF00528">
    <property type="entry name" value="BPD_transp_1"/>
    <property type="match status" value="1"/>
</dbReference>
<evidence type="ECO:0000313" key="10">
    <source>
        <dbReference type="Proteomes" id="UP000001623"/>
    </source>
</evidence>
<comment type="subcellular location">
    <subcellularLocation>
        <location evidence="1 7">Cell membrane</location>
        <topology evidence="1 7">Multi-pass membrane protein</topology>
    </subcellularLocation>
</comment>
<dbReference type="PANTHER" id="PTHR30151:SF38">
    <property type="entry name" value="ALIPHATIC SULFONATES TRANSPORT PERMEASE PROTEIN SSUC-RELATED"/>
    <property type="match status" value="1"/>
</dbReference>
<evidence type="ECO:0000256" key="6">
    <source>
        <dbReference type="ARBA" id="ARBA00023136"/>
    </source>
</evidence>
<dbReference type="InterPro" id="IPR000515">
    <property type="entry name" value="MetI-like"/>
</dbReference>
<feature type="domain" description="ABC transmembrane type-1" evidence="8">
    <location>
        <begin position="62"/>
        <end position="244"/>
    </location>
</feature>
<dbReference type="eggNOG" id="COG0600">
    <property type="taxonomic scope" value="Bacteria"/>
</dbReference>
<dbReference type="PROSITE" id="PS50928">
    <property type="entry name" value="ABC_TM1"/>
    <property type="match status" value="1"/>
</dbReference>
<dbReference type="Proteomes" id="UP000001623">
    <property type="component" value="Chromosome"/>
</dbReference>
<feature type="transmembrane region" description="Helical" evidence="7">
    <location>
        <begin position="17"/>
        <end position="39"/>
    </location>
</feature>
<reference evidence="9 10" key="1">
    <citation type="submission" date="2010-10" db="EMBL/GenBank/DDBJ databases">
        <title>Complete sequence of Mesorhizobium opportunistum WSM2075.</title>
        <authorList>
            <consortium name="US DOE Joint Genome Institute"/>
            <person name="Lucas S."/>
            <person name="Copeland A."/>
            <person name="Lapidus A."/>
            <person name="Cheng J.-F."/>
            <person name="Bruce D."/>
            <person name="Goodwin L."/>
            <person name="Pitluck S."/>
            <person name="Chertkov O."/>
            <person name="Misra M."/>
            <person name="Detter J.C."/>
            <person name="Han C."/>
            <person name="Tapia R."/>
            <person name="Land M."/>
            <person name="Hauser L."/>
            <person name="Kyrpides N."/>
            <person name="Ovchinnikova G."/>
            <person name="Mavrommatis K.M."/>
            <person name="Tiwari R.P."/>
            <person name="Howieson J.G."/>
            <person name="O'Hara G.W."/>
            <person name="Nandasena K.G."/>
            <person name="Woyke T."/>
        </authorList>
    </citation>
    <scope>NUCLEOTIDE SEQUENCE [LARGE SCALE GENOMIC DNA]</scope>
    <source>
        <strain evidence="10">LMG 24607 / HAMBI 3007 / WSM2075</strain>
    </source>
</reference>
<dbReference type="AlphaFoldDB" id="F7YAM1"/>
<feature type="transmembrane region" description="Helical" evidence="7">
    <location>
        <begin position="59"/>
        <end position="88"/>
    </location>
</feature>
<dbReference type="KEGG" id="mop:Mesop_4352"/>
<dbReference type="InterPro" id="IPR035906">
    <property type="entry name" value="MetI-like_sf"/>
</dbReference>
<accession>F7YAM1</accession>
<evidence type="ECO:0000313" key="9">
    <source>
        <dbReference type="EMBL" id="AEH88781.1"/>
    </source>
</evidence>